<name>A0A2P0ZLL4_9CAUD</name>
<proteinExistence type="predicted"/>
<evidence type="ECO:0000313" key="2">
    <source>
        <dbReference type="Proteomes" id="UP000240855"/>
    </source>
</evidence>
<dbReference type="EMBL" id="MG845683">
    <property type="protein sequence ID" value="AVH86134.1"/>
    <property type="molecule type" value="Genomic_DNA"/>
</dbReference>
<keyword evidence="2" id="KW-1185">Reference proteome</keyword>
<reference evidence="1 2" key="1">
    <citation type="submission" date="2018-01" db="EMBL/GenBank/DDBJ databases">
        <title>Genome of phiNV3, a phiKMVvirus-like phage infecting Pseudomonas agarici.</title>
        <authorList>
            <person name="Storey N.H."/>
        </authorList>
    </citation>
    <scope>NUCLEOTIDE SEQUENCE [LARGE SCALE GENOMIC DNA]</scope>
</reference>
<organism evidence="1 2">
    <name type="scientific">Pseudomonas phage phiNV3</name>
    <dbReference type="NCBI Taxonomy" id="2079544"/>
    <lineage>
        <taxon>Viruses</taxon>
        <taxon>Duplodnaviria</taxon>
        <taxon>Heunggongvirae</taxon>
        <taxon>Uroviricota</taxon>
        <taxon>Caudoviricetes</taxon>
        <taxon>Autographivirales</taxon>
        <taxon>Autoscriptoviridae</taxon>
        <taxon>Krylovirinae</taxon>
        <taxon>Kirikabuvirus</taxon>
        <taxon>Kirikabuvirus NV3</taxon>
    </lineage>
</organism>
<evidence type="ECO:0000313" key="1">
    <source>
        <dbReference type="EMBL" id="AVH86134.1"/>
    </source>
</evidence>
<sequence>MKQYIALCSAGPMNDYRFSAENDEEALRSFRVDFENLPQHWTFQIYELKALGEVHAPDVD</sequence>
<dbReference type="Proteomes" id="UP000240855">
    <property type="component" value="Segment"/>
</dbReference>
<gene>
    <name evidence="1" type="ORF">phiNV3_p25</name>
</gene>
<protein>
    <submittedName>
        <fullName evidence="1">Uncharacterized protein</fullName>
    </submittedName>
</protein>
<accession>A0A2P0ZLL4</accession>